<dbReference type="InterPro" id="IPR027417">
    <property type="entry name" value="P-loop_NTPase"/>
</dbReference>
<dbReference type="InterPro" id="IPR039421">
    <property type="entry name" value="Type_1_exporter"/>
</dbReference>
<feature type="transmembrane region" description="Helical" evidence="8">
    <location>
        <begin position="268"/>
        <end position="286"/>
    </location>
</feature>
<feature type="transmembrane region" description="Helical" evidence="8">
    <location>
        <begin position="171"/>
        <end position="199"/>
    </location>
</feature>
<organism evidence="11 12">
    <name type="scientific">Candidatus Nomurabacteria bacterium GW2011_GWA1_46_11</name>
    <dbReference type="NCBI Taxonomy" id="1618732"/>
    <lineage>
        <taxon>Bacteria</taxon>
        <taxon>Candidatus Nomuraibacteriota</taxon>
    </lineage>
</organism>
<feature type="transmembrane region" description="Helical" evidence="8">
    <location>
        <begin position="81"/>
        <end position="99"/>
    </location>
</feature>
<keyword evidence="2" id="KW-0813">Transport</keyword>
<feature type="transmembrane region" description="Helical" evidence="8">
    <location>
        <begin position="292"/>
        <end position="312"/>
    </location>
</feature>
<feature type="domain" description="ABC transporter" evidence="9">
    <location>
        <begin position="358"/>
        <end position="592"/>
    </location>
</feature>
<keyword evidence="5" id="KW-0067">ATP-binding</keyword>
<comment type="caution">
    <text evidence="11">The sequence shown here is derived from an EMBL/GenBank/DDBJ whole genome shotgun (WGS) entry which is preliminary data.</text>
</comment>
<evidence type="ECO:0000256" key="4">
    <source>
        <dbReference type="ARBA" id="ARBA00022741"/>
    </source>
</evidence>
<dbReference type="InterPro" id="IPR003439">
    <property type="entry name" value="ABC_transporter-like_ATP-bd"/>
</dbReference>
<evidence type="ECO:0000256" key="5">
    <source>
        <dbReference type="ARBA" id="ARBA00022840"/>
    </source>
</evidence>
<evidence type="ECO:0000256" key="6">
    <source>
        <dbReference type="ARBA" id="ARBA00022989"/>
    </source>
</evidence>
<dbReference type="GO" id="GO:0005524">
    <property type="term" value="F:ATP binding"/>
    <property type="evidence" value="ECO:0007669"/>
    <property type="project" value="UniProtKB-KW"/>
</dbReference>
<comment type="subcellular location">
    <subcellularLocation>
        <location evidence="1">Cell membrane</location>
        <topology evidence="1">Multi-pass membrane protein</topology>
    </subcellularLocation>
</comment>
<dbReference type="GO" id="GO:0005886">
    <property type="term" value="C:plasma membrane"/>
    <property type="evidence" value="ECO:0007669"/>
    <property type="project" value="UniProtKB-SubCell"/>
</dbReference>
<dbReference type="PROSITE" id="PS00211">
    <property type="entry name" value="ABC_TRANSPORTER_1"/>
    <property type="match status" value="1"/>
</dbReference>
<sequence length="593" mass="66340">MFINTKRVSSAIRLGRIAFKKQGGRLTLVGFLGLVSGLFGAVGITTLIPLFSLLTNQQIAATDFISRIIARFFEITGTPLTPFYLMGLALILFVLKAAIQLTARYLNAQTVSYFEEDVRRSLLKKTFGADWPYLINRKIGYLENIIVYDVERGASILSLAANLLLSSSNLFVYAFVAFAISPAVTWITIISGVALFFIFKSFYSRSRKITAQAAKLNKSISHDIGENLIGSKTIKTSALENEVAENSNLSFVILRNIKIRAALLRQTLISFNEPLGFLLIALIFLFSYQKPAFSIASFAVVIYLIQKMFGFIQAIQTQIHMIYESLPYLSSVLNYQALAQQNQEDTSGRRPFNFSKNIEFKDVEFFYKLNDQKKWHLDLSLNKGKMAGIVGPSGSGKTTIVDLLLRLLTPQKGQILIDSVNINDMDLAKLRKNIGYVAQESFLFNDTIEANIRFYDREVTNDRIIEAAKIANIYDTIQNFPEGFQTLAGERGMKLSGGQRQRIALARALAKNPQILILDEATSAIDNESERLIQKSIQNLKGRMTILVIAHRPSTVMQADSLFVLKDGEIVEQGKPSDLLSNQDSYFAKISQN</sequence>
<feature type="domain" description="ABC transmembrane type-1" evidence="10">
    <location>
        <begin position="28"/>
        <end position="324"/>
    </location>
</feature>
<gene>
    <name evidence="11" type="ORF">UX31_C0011G0024</name>
</gene>
<dbReference type="Pfam" id="PF00005">
    <property type="entry name" value="ABC_tran"/>
    <property type="match status" value="1"/>
</dbReference>
<accession>A0A0G1NNA8</accession>
<dbReference type="Gene3D" id="1.20.1560.10">
    <property type="entry name" value="ABC transporter type 1, transmembrane domain"/>
    <property type="match status" value="1"/>
</dbReference>
<evidence type="ECO:0000259" key="10">
    <source>
        <dbReference type="PROSITE" id="PS50929"/>
    </source>
</evidence>
<evidence type="ECO:0000313" key="11">
    <source>
        <dbReference type="EMBL" id="KKU21832.1"/>
    </source>
</evidence>
<dbReference type="AlphaFoldDB" id="A0A0G1NNA8"/>
<evidence type="ECO:0000256" key="2">
    <source>
        <dbReference type="ARBA" id="ARBA00022448"/>
    </source>
</evidence>
<protein>
    <submittedName>
        <fullName evidence="11">Xenobiotic-transporting ATPase</fullName>
    </submittedName>
</protein>
<dbReference type="GO" id="GO:0005737">
    <property type="term" value="C:cytoplasm"/>
    <property type="evidence" value="ECO:0007669"/>
    <property type="project" value="UniProtKB-ARBA"/>
</dbReference>
<evidence type="ECO:0000259" key="9">
    <source>
        <dbReference type="PROSITE" id="PS50893"/>
    </source>
</evidence>
<dbReference type="SUPFAM" id="SSF52540">
    <property type="entry name" value="P-loop containing nucleoside triphosphate hydrolases"/>
    <property type="match status" value="1"/>
</dbReference>
<keyword evidence="4" id="KW-0547">Nucleotide-binding</keyword>
<dbReference type="SUPFAM" id="SSF90123">
    <property type="entry name" value="ABC transporter transmembrane region"/>
    <property type="match status" value="1"/>
</dbReference>
<keyword evidence="7 8" id="KW-0472">Membrane</keyword>
<reference evidence="11 12" key="1">
    <citation type="journal article" date="2015" name="Nature">
        <title>rRNA introns, odd ribosomes, and small enigmatic genomes across a large radiation of phyla.</title>
        <authorList>
            <person name="Brown C.T."/>
            <person name="Hug L.A."/>
            <person name="Thomas B.C."/>
            <person name="Sharon I."/>
            <person name="Castelle C.J."/>
            <person name="Singh A."/>
            <person name="Wilkins M.J."/>
            <person name="Williams K.H."/>
            <person name="Banfield J.F."/>
        </authorList>
    </citation>
    <scope>NUCLEOTIDE SEQUENCE [LARGE SCALE GENOMIC DNA]</scope>
</reference>
<name>A0A0G1NNA8_9BACT</name>
<evidence type="ECO:0000256" key="8">
    <source>
        <dbReference type="SAM" id="Phobius"/>
    </source>
</evidence>
<proteinExistence type="predicted"/>
<dbReference type="InterPro" id="IPR036640">
    <property type="entry name" value="ABC1_TM_sf"/>
</dbReference>
<dbReference type="GO" id="GO:0015421">
    <property type="term" value="F:ABC-type oligopeptide transporter activity"/>
    <property type="evidence" value="ECO:0007669"/>
    <property type="project" value="TreeGrafter"/>
</dbReference>
<evidence type="ECO:0000256" key="1">
    <source>
        <dbReference type="ARBA" id="ARBA00004651"/>
    </source>
</evidence>
<dbReference type="Pfam" id="PF00664">
    <property type="entry name" value="ABC_membrane"/>
    <property type="match status" value="1"/>
</dbReference>
<dbReference type="EMBL" id="LCLS01000011">
    <property type="protein sequence ID" value="KKU21832.1"/>
    <property type="molecule type" value="Genomic_DNA"/>
</dbReference>
<evidence type="ECO:0000256" key="3">
    <source>
        <dbReference type="ARBA" id="ARBA00022692"/>
    </source>
</evidence>
<evidence type="ECO:0000313" key="12">
    <source>
        <dbReference type="Proteomes" id="UP000034107"/>
    </source>
</evidence>
<dbReference type="Gene3D" id="3.40.50.300">
    <property type="entry name" value="P-loop containing nucleotide triphosphate hydrolases"/>
    <property type="match status" value="1"/>
</dbReference>
<dbReference type="PANTHER" id="PTHR43394">
    <property type="entry name" value="ATP-DEPENDENT PERMEASE MDL1, MITOCHONDRIAL"/>
    <property type="match status" value="1"/>
</dbReference>
<dbReference type="FunFam" id="3.40.50.300:FF:000604">
    <property type="entry name" value="ABC transporter B family member 28"/>
    <property type="match status" value="1"/>
</dbReference>
<dbReference type="SMART" id="SM00382">
    <property type="entry name" value="AAA"/>
    <property type="match status" value="1"/>
</dbReference>
<dbReference type="Proteomes" id="UP000034107">
    <property type="component" value="Unassembled WGS sequence"/>
</dbReference>
<dbReference type="GO" id="GO:0016887">
    <property type="term" value="F:ATP hydrolysis activity"/>
    <property type="evidence" value="ECO:0007669"/>
    <property type="project" value="InterPro"/>
</dbReference>
<dbReference type="InterPro" id="IPR017871">
    <property type="entry name" value="ABC_transporter-like_CS"/>
</dbReference>
<dbReference type="PROSITE" id="PS50929">
    <property type="entry name" value="ABC_TM1F"/>
    <property type="match status" value="1"/>
</dbReference>
<dbReference type="InterPro" id="IPR003593">
    <property type="entry name" value="AAA+_ATPase"/>
</dbReference>
<evidence type="ECO:0000256" key="7">
    <source>
        <dbReference type="ARBA" id="ARBA00023136"/>
    </source>
</evidence>
<dbReference type="PANTHER" id="PTHR43394:SF1">
    <property type="entry name" value="ATP-BINDING CASSETTE SUB-FAMILY B MEMBER 10, MITOCHONDRIAL"/>
    <property type="match status" value="1"/>
</dbReference>
<keyword evidence="3 8" id="KW-0812">Transmembrane</keyword>
<feature type="transmembrane region" description="Helical" evidence="8">
    <location>
        <begin position="26"/>
        <end position="48"/>
    </location>
</feature>
<dbReference type="PROSITE" id="PS50893">
    <property type="entry name" value="ABC_TRANSPORTER_2"/>
    <property type="match status" value="1"/>
</dbReference>
<dbReference type="InterPro" id="IPR011527">
    <property type="entry name" value="ABC1_TM_dom"/>
</dbReference>
<keyword evidence="6 8" id="KW-1133">Transmembrane helix</keyword>